<feature type="transmembrane region" description="Helical" evidence="1">
    <location>
        <begin position="26"/>
        <end position="45"/>
    </location>
</feature>
<organism evidence="2 3">
    <name type="scientific">Actinomadura rudentiformis</name>
    <dbReference type="NCBI Taxonomy" id="359158"/>
    <lineage>
        <taxon>Bacteria</taxon>
        <taxon>Bacillati</taxon>
        <taxon>Actinomycetota</taxon>
        <taxon>Actinomycetes</taxon>
        <taxon>Streptosporangiales</taxon>
        <taxon>Thermomonosporaceae</taxon>
        <taxon>Actinomadura</taxon>
    </lineage>
</organism>
<evidence type="ECO:0000313" key="3">
    <source>
        <dbReference type="Proteomes" id="UP000468735"/>
    </source>
</evidence>
<dbReference type="OrthoDB" id="4255890at2"/>
<proteinExistence type="predicted"/>
<dbReference type="EMBL" id="WBMT01000004">
    <property type="protein sequence ID" value="KAB2350248.1"/>
    <property type="molecule type" value="Genomic_DNA"/>
</dbReference>
<evidence type="ECO:0000313" key="2">
    <source>
        <dbReference type="EMBL" id="KAB2350248.1"/>
    </source>
</evidence>
<keyword evidence="1" id="KW-0812">Transmembrane</keyword>
<keyword evidence="3" id="KW-1185">Reference proteome</keyword>
<gene>
    <name evidence="2" type="ORF">F8566_10710</name>
</gene>
<protein>
    <submittedName>
        <fullName evidence="2">DUF3592 domain-containing protein</fullName>
    </submittedName>
</protein>
<feature type="transmembrane region" description="Helical" evidence="1">
    <location>
        <begin position="125"/>
        <end position="144"/>
    </location>
</feature>
<dbReference type="Proteomes" id="UP000468735">
    <property type="component" value="Unassembled WGS sequence"/>
</dbReference>
<evidence type="ECO:0000256" key="1">
    <source>
        <dbReference type="SAM" id="Phobius"/>
    </source>
</evidence>
<keyword evidence="1" id="KW-1133">Transmembrane helix</keyword>
<reference evidence="2 3" key="1">
    <citation type="submission" date="2019-09" db="EMBL/GenBank/DDBJ databases">
        <title>Actinomadura physcomitrii sp. nov., a novel actinomycete isolated from moss [Physcomitrium sphaericum (Ludw) Fuernr].</title>
        <authorList>
            <person name="Zhuang X."/>
            <person name="Liu C."/>
        </authorList>
    </citation>
    <scope>NUCLEOTIDE SEQUENCE [LARGE SCALE GENOMIC DNA]</scope>
    <source>
        <strain evidence="2 3">HMC1</strain>
    </source>
</reference>
<sequence length="162" mass="17901">MGGQRAWTAEVSKAFWRIIGRPGVEVTLMVVTFGVLATVAGTLAFDMVQFERKGVEADGIVVEQRRKGIDVVFTTAAGQRVRASIKEVDWEGSELPKVGAKVRIQYWPSHPAQGAIDARGYDRRIFGVVLFGGFAVAFGIWACLTQYRSRKRSAQPRKSRPS</sequence>
<dbReference type="AlphaFoldDB" id="A0A6H9YRD0"/>
<keyword evidence="1" id="KW-0472">Membrane</keyword>
<name>A0A6H9YRD0_9ACTN</name>
<dbReference type="RefSeq" id="WP_151559977.1">
    <property type="nucleotide sequence ID" value="NZ_WBMT01000004.1"/>
</dbReference>
<accession>A0A6H9YRD0</accession>
<comment type="caution">
    <text evidence="2">The sequence shown here is derived from an EMBL/GenBank/DDBJ whole genome shotgun (WGS) entry which is preliminary data.</text>
</comment>